<dbReference type="AlphaFoldDB" id="F4XVT7"/>
<keyword evidence="3" id="KW-1185">Reference proteome</keyword>
<dbReference type="InterPro" id="IPR001296">
    <property type="entry name" value="Glyco_trans_1"/>
</dbReference>
<dbReference type="InterPro" id="IPR050194">
    <property type="entry name" value="Glycosyltransferase_grp1"/>
</dbReference>
<proteinExistence type="predicted"/>
<dbReference type="Gene3D" id="3.40.50.2000">
    <property type="entry name" value="Glycogen Phosphorylase B"/>
    <property type="match status" value="2"/>
</dbReference>
<dbReference type="Proteomes" id="UP000003959">
    <property type="component" value="Unassembled WGS sequence"/>
</dbReference>
<dbReference type="HOGENOM" id="CLU_042257_1_0_3"/>
<dbReference type="eggNOG" id="COG0438">
    <property type="taxonomic scope" value="Bacteria"/>
</dbReference>
<name>F4XVT7_9CYAN</name>
<dbReference type="GO" id="GO:0016757">
    <property type="term" value="F:glycosyltransferase activity"/>
    <property type="evidence" value="ECO:0007669"/>
    <property type="project" value="InterPro"/>
</dbReference>
<dbReference type="Pfam" id="PF00534">
    <property type="entry name" value="Glycos_transf_1"/>
    <property type="match status" value="1"/>
</dbReference>
<evidence type="ECO:0000313" key="2">
    <source>
        <dbReference type="EMBL" id="EGJ31350.1"/>
    </source>
</evidence>
<evidence type="ECO:0000259" key="1">
    <source>
        <dbReference type="Pfam" id="PF00534"/>
    </source>
</evidence>
<dbReference type="PANTHER" id="PTHR45947:SF3">
    <property type="entry name" value="SULFOQUINOVOSYL TRANSFERASE SQD2"/>
    <property type="match status" value="1"/>
</dbReference>
<sequence length="331" mass="37120">MSQLVALCISFIKQKMRIYLSSNHQYPAKLTGTASQHTTDLLAKGLGELGHDVFYNLGEKEILEPLPETVNQVRERRFDVDILQPQDVSPYASFDSSGKPWVRTFQAPFGNHDVSGLSKENWIFVSRSHAQSYGCDRYVHNSIDPAEFIYSETKSDYFIFLVCGLERAVLKGFGLALLLVQELGIKLVVAGSSKNEFYQRQFAAMCREQGVEFVGEIRGQQKAELIAGAKALLAPTLIHEPFGLVVPEALISGTPVICSDRGAFREIVSPDVGFICRKQNEYIAAVEKLKEISPQACREKAMKDFHYLTMAANYVKEYEKEILFTESQSVN</sequence>
<dbReference type="SUPFAM" id="SSF53756">
    <property type="entry name" value="UDP-Glycosyltransferase/glycogen phosphorylase"/>
    <property type="match status" value="1"/>
</dbReference>
<dbReference type="PANTHER" id="PTHR45947">
    <property type="entry name" value="SULFOQUINOVOSYL TRANSFERASE SQD2"/>
    <property type="match status" value="1"/>
</dbReference>
<gene>
    <name evidence="2" type="ORF">LYNGBM3L_40090</name>
</gene>
<reference evidence="3" key="1">
    <citation type="journal article" date="2011" name="Proc. Natl. Acad. Sci. U.S.A.">
        <title>Genomic insights into the physiology and ecology of the marine filamentous cyanobacterium Lyngbya majuscula.</title>
        <authorList>
            <person name="Jones A.C."/>
            <person name="Monroe E.A."/>
            <person name="Podell S."/>
            <person name="Hess W.R."/>
            <person name="Klages S."/>
            <person name="Esquenazi E."/>
            <person name="Niessen S."/>
            <person name="Hoover H."/>
            <person name="Rothmann M."/>
            <person name="Lasken R.S."/>
            <person name="Yates J.R.III."/>
            <person name="Reinhardt R."/>
            <person name="Kube M."/>
            <person name="Burkart M.D."/>
            <person name="Allen E.E."/>
            <person name="Dorrestein P.C."/>
            <person name="Gerwick W.H."/>
            <person name="Gerwick L."/>
        </authorList>
    </citation>
    <scope>NUCLEOTIDE SEQUENCE [LARGE SCALE GENOMIC DNA]</scope>
    <source>
        <strain evidence="3">3L</strain>
    </source>
</reference>
<accession>F4XVT7</accession>
<organism evidence="2 3">
    <name type="scientific">Moorena producens 3L</name>
    <dbReference type="NCBI Taxonomy" id="489825"/>
    <lineage>
        <taxon>Bacteria</taxon>
        <taxon>Bacillati</taxon>
        <taxon>Cyanobacteriota</taxon>
        <taxon>Cyanophyceae</taxon>
        <taxon>Coleofasciculales</taxon>
        <taxon>Coleofasciculaceae</taxon>
        <taxon>Moorena</taxon>
    </lineage>
</organism>
<evidence type="ECO:0000313" key="3">
    <source>
        <dbReference type="Proteomes" id="UP000003959"/>
    </source>
</evidence>
<keyword evidence="2" id="KW-0808">Transferase</keyword>
<dbReference type="EMBL" id="GL890940">
    <property type="protein sequence ID" value="EGJ31350.1"/>
    <property type="molecule type" value="Genomic_DNA"/>
</dbReference>
<feature type="domain" description="Glycosyl transferase family 1" evidence="1">
    <location>
        <begin position="176"/>
        <end position="292"/>
    </location>
</feature>
<dbReference type="RefSeq" id="WP_008187209.1">
    <property type="nucleotide sequence ID" value="NZ_GL890940.1"/>
</dbReference>
<protein>
    <submittedName>
        <fullName evidence="2">Glycosyltransferase</fullName>
    </submittedName>
</protein>